<dbReference type="OrthoDB" id="10252017at2759"/>
<evidence type="ECO:0000313" key="8">
    <source>
        <dbReference type="EMBL" id="CAC5357941.1"/>
    </source>
</evidence>
<dbReference type="EMBL" id="CACVKT020000270">
    <property type="protein sequence ID" value="CAC5357941.1"/>
    <property type="molecule type" value="Genomic_DNA"/>
</dbReference>
<reference evidence="8 9" key="1">
    <citation type="submission" date="2020-06" db="EMBL/GenBank/DDBJ databases">
        <authorList>
            <person name="Li R."/>
            <person name="Bekaert M."/>
        </authorList>
    </citation>
    <scope>NUCLEOTIDE SEQUENCE [LARGE SCALE GENOMIC DNA]</scope>
    <source>
        <strain evidence="9">wild</strain>
    </source>
</reference>
<dbReference type="AlphaFoldDB" id="A0A6J7ZYW9"/>
<feature type="region of interest" description="Disordered" evidence="5">
    <location>
        <begin position="231"/>
        <end position="309"/>
    </location>
</feature>
<gene>
    <name evidence="8" type="ORF">MCOR_1401</name>
</gene>
<dbReference type="InterPro" id="IPR000742">
    <property type="entry name" value="EGF"/>
</dbReference>
<evidence type="ECO:0000256" key="4">
    <source>
        <dbReference type="ARBA" id="ARBA00023157"/>
    </source>
</evidence>
<evidence type="ECO:0000259" key="6">
    <source>
        <dbReference type="PROSITE" id="PS00022"/>
    </source>
</evidence>
<dbReference type="Pfam" id="PF00053">
    <property type="entry name" value="EGF_laminin"/>
    <property type="match status" value="2"/>
</dbReference>
<dbReference type="SMART" id="SM00180">
    <property type="entry name" value="EGF_Lam"/>
    <property type="match status" value="2"/>
</dbReference>
<protein>
    <recommendedName>
        <fullName evidence="6 7">EGF-like domain-containing protein</fullName>
    </recommendedName>
</protein>
<sequence length="393" mass="43882">MNSKFYLSMVFISLCEKHVKTTLTGINTCGNYKLRQKPDGRYHKVLEMTCCPDFMEVDNRCLDCPQNSFGNGCNSTCTCDTNSRCHPVTGECLCEPGFNGKDCSKECSAGFYGPSCIYECKCSRTSVCNTQTGECTCDRGWIGKYCDRSKATDANNRLAYIIEFFCCVGYKAENNRCVIITGMVITWIIIKIKCAILMKRNRCNVFYLQKLNLNVTCAPNCNRQDPKCSNNGSHLSNSTTTEPPLSSEADTRPQTKEVFRKHDASHSEEDLFTTPFASPTTDTVAETPSPKPSSAGFVPNTLPSTPVSTKTVVETSRVLKTSSRKRKTSSEDILDLQAQVLTGKLEEQKLNKQKLQLQIELPRKVTTGQDYTLYSISDGFTDIFGLVFLFCYL</sequence>
<dbReference type="Proteomes" id="UP000507470">
    <property type="component" value="Unassembled WGS sequence"/>
</dbReference>
<dbReference type="PRINTS" id="PR00011">
    <property type="entry name" value="EGFLAMININ"/>
</dbReference>
<evidence type="ECO:0000313" key="9">
    <source>
        <dbReference type="Proteomes" id="UP000507470"/>
    </source>
</evidence>
<dbReference type="PROSITE" id="PS00022">
    <property type="entry name" value="EGF_1"/>
    <property type="match status" value="1"/>
</dbReference>
<accession>A0A6J7ZYW9</accession>
<feature type="domain" description="EGF-like" evidence="6">
    <location>
        <begin position="92"/>
        <end position="103"/>
    </location>
</feature>
<dbReference type="PANTHER" id="PTHR24043">
    <property type="entry name" value="SCAVENGER RECEPTOR CLASS F"/>
    <property type="match status" value="1"/>
</dbReference>
<keyword evidence="1" id="KW-0245">EGF-like domain</keyword>
<keyword evidence="2" id="KW-0732">Signal</keyword>
<dbReference type="PROSITE" id="PS01186">
    <property type="entry name" value="EGF_2"/>
    <property type="match status" value="1"/>
</dbReference>
<keyword evidence="3" id="KW-0677">Repeat</keyword>
<evidence type="ECO:0000256" key="2">
    <source>
        <dbReference type="ARBA" id="ARBA00022729"/>
    </source>
</evidence>
<organism evidence="8 9">
    <name type="scientific">Mytilus coruscus</name>
    <name type="common">Sea mussel</name>
    <dbReference type="NCBI Taxonomy" id="42192"/>
    <lineage>
        <taxon>Eukaryota</taxon>
        <taxon>Metazoa</taxon>
        <taxon>Spiralia</taxon>
        <taxon>Lophotrochozoa</taxon>
        <taxon>Mollusca</taxon>
        <taxon>Bivalvia</taxon>
        <taxon>Autobranchia</taxon>
        <taxon>Pteriomorphia</taxon>
        <taxon>Mytilida</taxon>
        <taxon>Mytiloidea</taxon>
        <taxon>Mytilidae</taxon>
        <taxon>Mytilinae</taxon>
        <taxon>Mytilus</taxon>
    </lineage>
</organism>
<dbReference type="GO" id="GO:0005044">
    <property type="term" value="F:scavenger receptor activity"/>
    <property type="evidence" value="ECO:0007669"/>
    <property type="project" value="InterPro"/>
</dbReference>
<dbReference type="Gene3D" id="2.170.300.10">
    <property type="entry name" value="Tie2 ligand-binding domain superfamily"/>
    <property type="match status" value="1"/>
</dbReference>
<evidence type="ECO:0000256" key="5">
    <source>
        <dbReference type="SAM" id="MobiDB-lite"/>
    </source>
</evidence>
<feature type="compositionally biased region" description="Polar residues" evidence="5">
    <location>
        <begin position="275"/>
        <end position="286"/>
    </location>
</feature>
<dbReference type="FunFam" id="2.170.300.10:FF:000041">
    <property type="entry name" value="Tyrosine protein kinase receptor tie-1, putative"/>
    <property type="match status" value="1"/>
</dbReference>
<feature type="compositionally biased region" description="Polar residues" evidence="5">
    <location>
        <begin position="231"/>
        <end position="244"/>
    </location>
</feature>
<evidence type="ECO:0000256" key="1">
    <source>
        <dbReference type="ARBA" id="ARBA00022536"/>
    </source>
</evidence>
<keyword evidence="4" id="KW-1015">Disulfide bond</keyword>
<name>A0A6J7ZYW9_MYTCO</name>
<evidence type="ECO:0000259" key="7">
    <source>
        <dbReference type="PROSITE" id="PS01186"/>
    </source>
</evidence>
<evidence type="ECO:0000256" key="3">
    <source>
        <dbReference type="ARBA" id="ARBA00022737"/>
    </source>
</evidence>
<dbReference type="InterPro" id="IPR042635">
    <property type="entry name" value="MEGF10/SREC1/2-like"/>
</dbReference>
<dbReference type="CDD" id="cd00055">
    <property type="entry name" value="EGF_Lam"/>
    <property type="match status" value="1"/>
</dbReference>
<dbReference type="InterPro" id="IPR002049">
    <property type="entry name" value="LE_dom"/>
</dbReference>
<feature type="compositionally biased region" description="Basic and acidic residues" evidence="5">
    <location>
        <begin position="249"/>
        <end position="269"/>
    </location>
</feature>
<feature type="domain" description="EGF-like" evidence="7">
    <location>
        <begin position="135"/>
        <end position="146"/>
    </location>
</feature>
<proteinExistence type="predicted"/>
<keyword evidence="9" id="KW-1185">Reference proteome</keyword>